<protein>
    <submittedName>
        <fullName evidence="3">Uncharacterized protein</fullName>
    </submittedName>
</protein>
<feature type="coiled-coil region" evidence="1">
    <location>
        <begin position="247"/>
        <end position="448"/>
    </location>
</feature>
<evidence type="ECO:0000256" key="1">
    <source>
        <dbReference type="SAM" id="Coils"/>
    </source>
</evidence>
<keyword evidence="2" id="KW-1185">Reference proteome</keyword>
<evidence type="ECO:0000313" key="2">
    <source>
        <dbReference type="Proteomes" id="UP000887561"/>
    </source>
</evidence>
<feature type="coiled-coil region" evidence="1">
    <location>
        <begin position="492"/>
        <end position="587"/>
    </location>
</feature>
<dbReference type="Proteomes" id="UP000887561">
    <property type="component" value="Unplaced"/>
</dbReference>
<name>A0A915N777_MELJA</name>
<dbReference type="WBParaSite" id="scaffold9063_cov295.g13615">
    <property type="protein sequence ID" value="scaffold9063_cov295.g13615"/>
    <property type="gene ID" value="scaffold9063_cov295.g13615"/>
</dbReference>
<dbReference type="AlphaFoldDB" id="A0A915N777"/>
<reference evidence="3" key="1">
    <citation type="submission" date="2022-11" db="UniProtKB">
        <authorList>
            <consortium name="WormBaseParasite"/>
        </authorList>
    </citation>
    <scope>IDENTIFICATION</scope>
</reference>
<evidence type="ECO:0000313" key="3">
    <source>
        <dbReference type="WBParaSite" id="scaffold9063_cov295.g13615"/>
    </source>
</evidence>
<keyword evidence="1" id="KW-0175">Coiled coil</keyword>
<accession>A0A915N777</accession>
<proteinExistence type="predicted"/>
<organism evidence="2 3">
    <name type="scientific">Meloidogyne javanica</name>
    <name type="common">Root-knot nematode worm</name>
    <dbReference type="NCBI Taxonomy" id="6303"/>
    <lineage>
        <taxon>Eukaryota</taxon>
        <taxon>Metazoa</taxon>
        <taxon>Ecdysozoa</taxon>
        <taxon>Nematoda</taxon>
        <taxon>Chromadorea</taxon>
        <taxon>Rhabditida</taxon>
        <taxon>Tylenchina</taxon>
        <taxon>Tylenchomorpha</taxon>
        <taxon>Tylenchoidea</taxon>
        <taxon>Meloidogynidae</taxon>
        <taxon>Meloidogyninae</taxon>
        <taxon>Meloidogyne</taxon>
        <taxon>Meloidogyne incognita group</taxon>
    </lineage>
</organism>
<feature type="coiled-coil region" evidence="1">
    <location>
        <begin position="94"/>
        <end position="191"/>
    </location>
</feature>
<sequence length="736" mass="87017">MEGTSTNSFVTENGISGLLAALDEGGTGPLVEAIELGDLEQMQHWYLLLSKVSVDELLDAVEGNNLSVDDLYGIFRAVHLFMQWEHTQSNELKVEIVEREIANAAEQEQKWETERETLQDELNTLREQKNTFSSSSINVNNLHEAFRAEIDALAEENLQLKRKSNELEKELNEQRERANNLDIKALGIERERALLANNQIQLEDNIRELHRRMNTRSESIQRDQKWETSKLKQRDEQALILSEQLNKALINLKVRELAAQNDELRAEADRLSQALEQATELVKENALKFAEFDEQLSEAEHQLEAMGTDNKELRELIENKELEAKRKVDAAELDNRQLAEVLQSKDALIERLRNQIQNQKLEIEQFRLSTEILATEPDIHQKELELDNLRQELIAATETAKRLFGNEIAEDVEEEENNDNLVITDNTNSELRIRLIQMDQELARSEKKYLEEQRHQVELEELLQQKELDAVRLMTDCHRYRKIAFGDRDLEMKKIERQLNFRDKQIQKLRKKCSELYLEVERLTEKRESFEKEKKIISEENNKTIKIKEEEKEELKEILKEERKEEEEEEEEYVDEWMEDNEKEEEKEIEFVKIEAEKPKQLKRKRLSKEKIIEEATTISALSTELGLLVEIKSREHLEELEIENVELKRFFENLAQTGNEKERRMTEEARRLLYLAIREGKLERRVKISARLRQAMCEVANIERRFLHAIREQFDATEERESLQNELRRIERKFR</sequence>